<evidence type="ECO:0000256" key="1">
    <source>
        <dbReference type="ARBA" id="ARBA00006479"/>
    </source>
</evidence>
<name>A0ABT7DN16_9ACTN</name>
<accession>A0ABT7DN16</accession>
<dbReference type="PANTHER" id="PTHR18964">
    <property type="entry name" value="ROK (REPRESSOR, ORF, KINASE) FAMILY"/>
    <property type="match status" value="1"/>
</dbReference>
<dbReference type="RefSeq" id="WP_283832265.1">
    <property type="nucleotide sequence ID" value="NZ_JASJEU010000017.1"/>
</dbReference>
<reference evidence="2 3" key="1">
    <citation type="submission" date="2023-05" db="EMBL/GenBank/DDBJ databases">
        <title>Gordonibacter KGMB12511T sp. nov., isolated from faeces of healthy Korean.</title>
        <authorList>
            <person name="Kim H.S."/>
            <person name="Kim J.-S."/>
            <person name="Suh M.K."/>
            <person name="Eom M.K."/>
            <person name="Do H.E."/>
            <person name="Lee J.-S."/>
        </authorList>
    </citation>
    <scope>NUCLEOTIDE SEQUENCE [LARGE SCALE GENOMIC DNA]</scope>
    <source>
        <strain evidence="2 3">KGMB12511</strain>
    </source>
</reference>
<comment type="similarity">
    <text evidence="1">Belongs to the ROK (NagC/XylR) family.</text>
</comment>
<proteinExistence type="inferred from homology"/>
<comment type="caution">
    <text evidence="2">The sequence shown here is derived from an EMBL/GenBank/DDBJ whole genome shotgun (WGS) entry which is preliminary data.</text>
</comment>
<dbReference type="EMBL" id="JASJEU010000017">
    <property type="protein sequence ID" value="MDJ1650921.1"/>
    <property type="molecule type" value="Genomic_DNA"/>
</dbReference>
<protein>
    <submittedName>
        <fullName evidence="2">ROK family protein</fullName>
    </submittedName>
</protein>
<dbReference type="InterPro" id="IPR043129">
    <property type="entry name" value="ATPase_NBD"/>
</dbReference>
<gene>
    <name evidence="2" type="ORF">QNJ86_08935</name>
</gene>
<dbReference type="Proteomes" id="UP001232750">
    <property type="component" value="Unassembled WGS sequence"/>
</dbReference>
<dbReference type="Gene3D" id="3.30.420.40">
    <property type="match status" value="2"/>
</dbReference>
<keyword evidence="3" id="KW-1185">Reference proteome</keyword>
<dbReference type="SUPFAM" id="SSF53067">
    <property type="entry name" value="Actin-like ATPase domain"/>
    <property type="match status" value="1"/>
</dbReference>
<evidence type="ECO:0000313" key="2">
    <source>
        <dbReference type="EMBL" id="MDJ1650921.1"/>
    </source>
</evidence>
<dbReference type="PANTHER" id="PTHR18964:SF149">
    <property type="entry name" value="BIFUNCTIONAL UDP-N-ACETYLGLUCOSAMINE 2-EPIMERASE_N-ACETYLMANNOSAMINE KINASE"/>
    <property type="match status" value="1"/>
</dbReference>
<dbReference type="InterPro" id="IPR000600">
    <property type="entry name" value="ROK"/>
</dbReference>
<organism evidence="2 3">
    <name type="scientific">Gordonibacter faecis</name>
    <dbReference type="NCBI Taxonomy" id="3047475"/>
    <lineage>
        <taxon>Bacteria</taxon>
        <taxon>Bacillati</taxon>
        <taxon>Actinomycetota</taxon>
        <taxon>Coriobacteriia</taxon>
        <taxon>Eggerthellales</taxon>
        <taxon>Eggerthellaceae</taxon>
        <taxon>Gordonibacter</taxon>
    </lineage>
</organism>
<sequence length="329" mass="32793">MSDVQVVDAERAGGFPCVVAALDVGGTKIAGALVRYAASDTAPVVEARRAVPTKAARGGAAVLETLSALAGELVAAGATDGQAVVGVGVGTAGRVDARTGSIAYANEIMPGWTGQPVAAHLREVLGLPVAVLNDVQAHALGEARWGAAQGADTCLMVAAGTGLGGAIIAHGRVLRGAHGFAGEVGHTLSPDAAGVRCVCGGTSHLESVASGSGIEERYRAAGGEALSGAEIAERAAAGDELARQVIELAGSSLGEAIAGWASMLDPELVVLAGSVLNAGPLWRDALHEGYARQTPETLRSLPLVDAQLKGDAPLIGAAENLLDFLGARD</sequence>
<dbReference type="Pfam" id="PF00480">
    <property type="entry name" value="ROK"/>
    <property type="match status" value="1"/>
</dbReference>
<evidence type="ECO:0000313" key="3">
    <source>
        <dbReference type="Proteomes" id="UP001232750"/>
    </source>
</evidence>